<dbReference type="InterPro" id="IPR027469">
    <property type="entry name" value="Cation_efflux_TMD_sf"/>
</dbReference>
<dbReference type="HOGENOM" id="CLU_013430_11_0_1"/>
<feature type="transmembrane region" description="Helical" evidence="22">
    <location>
        <begin position="497"/>
        <end position="518"/>
    </location>
</feature>
<comment type="similarity">
    <text evidence="5">Belongs to the cation diffusion facilitator (CDF) transporter (TC 2.A.4) family. SLC30A subfamily.</text>
</comment>
<feature type="transmembrane region" description="Helical" evidence="22">
    <location>
        <begin position="458"/>
        <end position="476"/>
    </location>
</feature>
<comment type="subcellular location">
    <subcellularLocation>
        <location evidence="3">Cytoplasmic vesicle</location>
        <location evidence="3">COPII-coated vesicle membrane</location>
        <topology evidence="3">Multi-pass membrane protein</topology>
    </subcellularLocation>
    <subcellularLocation>
        <location evidence="4">Cytoplasmic vesicle</location>
        <location evidence="4">Secretory vesicle membrane</location>
        <topology evidence="4">Multi-pass membrane protein</topology>
    </subcellularLocation>
    <subcellularLocation>
        <location evidence="2">Golgi apparatus</location>
        <location evidence="2">Golgi stack membrane</location>
        <topology evidence="2">Multi-pass membrane protein</topology>
    </subcellularLocation>
    <subcellularLocation>
        <location evidence="1">Golgi apparatus</location>
        <location evidence="1">trans-Golgi network membrane</location>
        <topology evidence="1">Multi-pass membrane protein</topology>
    </subcellularLocation>
</comment>
<dbReference type="InParanoid" id="T1G9M7"/>
<protein>
    <recommendedName>
        <fullName evidence="17">Proton-coupled zinc antiporter SLC30A5</fullName>
    </recommendedName>
    <alternativeName>
        <fullName evidence="19">Solute carrier family 30 member 5</fullName>
    </alternativeName>
    <alternativeName>
        <fullName evidence="18">Zinc transporter 5</fullName>
    </alternativeName>
</protein>
<feature type="region of interest" description="Disordered" evidence="21">
    <location>
        <begin position="557"/>
        <end position="611"/>
    </location>
</feature>
<dbReference type="STRING" id="6412.T1G9M7"/>
<reference evidence="25" key="3">
    <citation type="submission" date="2015-06" db="UniProtKB">
        <authorList>
            <consortium name="EnsemblMetazoa"/>
        </authorList>
    </citation>
    <scope>IDENTIFICATION</scope>
</reference>
<feature type="transmembrane region" description="Helical" evidence="22">
    <location>
        <begin position="307"/>
        <end position="327"/>
    </location>
</feature>
<evidence type="ECO:0000256" key="7">
    <source>
        <dbReference type="ARBA" id="ARBA00022449"/>
    </source>
</evidence>
<evidence type="ECO:0000256" key="6">
    <source>
        <dbReference type="ARBA" id="ARBA00022448"/>
    </source>
</evidence>
<dbReference type="InterPro" id="IPR045316">
    <property type="entry name" value="Msc2-like"/>
</dbReference>
<evidence type="ECO:0000256" key="13">
    <source>
        <dbReference type="ARBA" id="ARBA00023034"/>
    </source>
</evidence>
<accession>T1G9M7</accession>
<feature type="transmembrane region" description="Helical" evidence="22">
    <location>
        <begin position="354"/>
        <end position="372"/>
    </location>
</feature>
<feature type="transmembrane region" description="Helical" evidence="22">
    <location>
        <begin position="23"/>
        <end position="45"/>
    </location>
</feature>
<dbReference type="GO" id="GO:0006882">
    <property type="term" value="P:intracellular zinc ion homeostasis"/>
    <property type="evidence" value="ECO:0000318"/>
    <property type="project" value="GO_Central"/>
</dbReference>
<dbReference type="EnsemblMetazoa" id="HelroT98434">
    <property type="protein sequence ID" value="HelroP98434"/>
    <property type="gene ID" value="HelroG98434"/>
</dbReference>
<dbReference type="GO" id="GO:0012507">
    <property type="term" value="C:ER to Golgi transport vesicle membrane"/>
    <property type="evidence" value="ECO:0007669"/>
    <property type="project" value="UniProtKB-SubCell"/>
</dbReference>
<evidence type="ECO:0000256" key="4">
    <source>
        <dbReference type="ARBA" id="ARBA00004638"/>
    </source>
</evidence>
<dbReference type="EMBL" id="AMQM01003492">
    <property type="status" value="NOT_ANNOTATED_CDS"/>
    <property type="molecule type" value="Genomic_DNA"/>
</dbReference>
<feature type="transmembrane region" description="Helical" evidence="22">
    <location>
        <begin position="427"/>
        <end position="446"/>
    </location>
</feature>
<comment type="catalytic activity">
    <reaction evidence="20">
        <text>Zn(2+)(in) + 2 H(+)(out) = Zn(2+)(out) + 2 H(+)(in)</text>
        <dbReference type="Rhea" id="RHEA:72627"/>
        <dbReference type="ChEBI" id="CHEBI:15378"/>
        <dbReference type="ChEBI" id="CHEBI:29105"/>
    </reaction>
</comment>
<evidence type="ECO:0000256" key="22">
    <source>
        <dbReference type="SAM" id="Phobius"/>
    </source>
</evidence>
<evidence type="ECO:0000313" key="26">
    <source>
        <dbReference type="Proteomes" id="UP000015101"/>
    </source>
</evidence>
<dbReference type="CTD" id="20217773"/>
<keyword evidence="11" id="KW-0864">Zinc transport</keyword>
<evidence type="ECO:0000256" key="21">
    <source>
        <dbReference type="SAM" id="MobiDB-lite"/>
    </source>
</evidence>
<reference evidence="24 26" key="2">
    <citation type="journal article" date="2013" name="Nature">
        <title>Insights into bilaterian evolution from three spiralian genomes.</title>
        <authorList>
            <person name="Simakov O."/>
            <person name="Marletaz F."/>
            <person name="Cho S.J."/>
            <person name="Edsinger-Gonzales E."/>
            <person name="Havlak P."/>
            <person name="Hellsten U."/>
            <person name="Kuo D.H."/>
            <person name="Larsson T."/>
            <person name="Lv J."/>
            <person name="Arendt D."/>
            <person name="Savage R."/>
            <person name="Osoegawa K."/>
            <person name="de Jong P."/>
            <person name="Grimwood J."/>
            <person name="Chapman J.A."/>
            <person name="Shapiro H."/>
            <person name="Aerts A."/>
            <person name="Otillar R.P."/>
            <person name="Terry A.Y."/>
            <person name="Boore J.L."/>
            <person name="Grigoriev I.V."/>
            <person name="Lindberg D.R."/>
            <person name="Seaver E.C."/>
            <person name="Weisblat D.A."/>
            <person name="Putnam N.H."/>
            <person name="Rokhsar D.S."/>
        </authorList>
    </citation>
    <scope>NUCLEOTIDE SEQUENCE</scope>
</reference>
<feature type="compositionally biased region" description="Low complexity" evidence="21">
    <location>
        <begin position="601"/>
        <end position="610"/>
    </location>
</feature>
<evidence type="ECO:0000256" key="19">
    <source>
        <dbReference type="ARBA" id="ARBA00042217"/>
    </source>
</evidence>
<feature type="transmembrane region" description="Helical" evidence="22">
    <location>
        <begin position="51"/>
        <end position="71"/>
    </location>
</feature>
<feature type="transmembrane region" description="Helical" evidence="22">
    <location>
        <begin position="92"/>
        <end position="108"/>
    </location>
</feature>
<evidence type="ECO:0000256" key="10">
    <source>
        <dbReference type="ARBA" id="ARBA00022833"/>
    </source>
</evidence>
<feature type="domain" description="Cation efflux protein transmembrane" evidence="23">
    <location>
        <begin position="427"/>
        <end position="677"/>
    </location>
</feature>
<proteinExistence type="inferred from homology"/>
<keyword evidence="7" id="KW-0050">Antiport</keyword>
<evidence type="ECO:0000256" key="16">
    <source>
        <dbReference type="ARBA" id="ARBA00038531"/>
    </source>
</evidence>
<evidence type="ECO:0000256" key="2">
    <source>
        <dbReference type="ARBA" id="ARBA00004205"/>
    </source>
</evidence>
<dbReference type="OrthoDB" id="78669at2759"/>
<evidence type="ECO:0000259" key="23">
    <source>
        <dbReference type="Pfam" id="PF01545"/>
    </source>
</evidence>
<dbReference type="SUPFAM" id="SSF161111">
    <property type="entry name" value="Cation efflux protein transmembrane domain-like"/>
    <property type="match status" value="1"/>
</dbReference>
<evidence type="ECO:0000256" key="9">
    <source>
        <dbReference type="ARBA" id="ARBA00022723"/>
    </source>
</evidence>
<gene>
    <name evidence="25" type="primary">20217773</name>
    <name evidence="24" type="ORF">HELRODRAFT_98434</name>
</gene>
<reference evidence="26" key="1">
    <citation type="submission" date="2012-12" db="EMBL/GenBank/DDBJ databases">
        <authorList>
            <person name="Hellsten U."/>
            <person name="Grimwood J."/>
            <person name="Chapman J.A."/>
            <person name="Shapiro H."/>
            <person name="Aerts A."/>
            <person name="Otillar R.P."/>
            <person name="Terry A.Y."/>
            <person name="Boore J.L."/>
            <person name="Simakov O."/>
            <person name="Marletaz F."/>
            <person name="Cho S.-J."/>
            <person name="Edsinger-Gonzales E."/>
            <person name="Havlak P."/>
            <person name="Kuo D.-H."/>
            <person name="Larsson T."/>
            <person name="Lv J."/>
            <person name="Arendt D."/>
            <person name="Savage R."/>
            <person name="Osoegawa K."/>
            <person name="de Jong P."/>
            <person name="Lindberg D.R."/>
            <person name="Seaver E.C."/>
            <person name="Weisblat D.A."/>
            <person name="Putnam N.H."/>
            <person name="Grigoriev I.V."/>
            <person name="Rokhsar D.S."/>
        </authorList>
    </citation>
    <scope>NUCLEOTIDE SEQUENCE</scope>
</reference>
<dbReference type="GO" id="GO:1904257">
    <property type="term" value="P:zinc ion import into Golgi lumen"/>
    <property type="evidence" value="ECO:0000318"/>
    <property type="project" value="GO_Central"/>
</dbReference>
<dbReference type="InterPro" id="IPR058533">
    <property type="entry name" value="Cation_efflux_TM"/>
</dbReference>
<evidence type="ECO:0000256" key="17">
    <source>
        <dbReference type="ARBA" id="ARBA00040846"/>
    </source>
</evidence>
<keyword evidence="8 22" id="KW-0812">Transmembrane</keyword>
<evidence type="ECO:0000256" key="11">
    <source>
        <dbReference type="ARBA" id="ARBA00022906"/>
    </source>
</evidence>
<dbReference type="GO" id="GO:0032580">
    <property type="term" value="C:Golgi cisterna membrane"/>
    <property type="evidence" value="ECO:0007669"/>
    <property type="project" value="UniProtKB-SubCell"/>
</dbReference>
<feature type="transmembrane region" description="Helical" evidence="22">
    <location>
        <begin position="246"/>
        <end position="265"/>
    </location>
</feature>
<keyword evidence="12 22" id="KW-1133">Transmembrane helix</keyword>
<dbReference type="EMBL" id="AMQM01003493">
    <property type="status" value="NOT_ANNOTATED_CDS"/>
    <property type="molecule type" value="Genomic_DNA"/>
</dbReference>
<dbReference type="Gene3D" id="1.20.1510.10">
    <property type="entry name" value="Cation efflux protein transmembrane domain"/>
    <property type="match status" value="1"/>
</dbReference>
<keyword evidence="6" id="KW-0813">Transport</keyword>
<dbReference type="Pfam" id="PF01545">
    <property type="entry name" value="Cation_efflux"/>
    <property type="match status" value="1"/>
</dbReference>
<name>T1G9M7_HELRO</name>
<sequence>MDEKYSDGLSLYNSKSSSYPPKFLAYSSLLVIVKLLRCIGVFFIYDLLKVVHYVQILFIIQLCGAACFVMLQKPFSGRRITKYQYFRLARHSFFGTLIKLLWLYGLTLCGPLRTLLMFEHSDIIIISVATALFTTGSSPAKTRGAIMFILAFLCIMLLDHDLEKENLQHHHSNSLEGPSSSSSTSLKDRHESFMTHLIDHVINLTGLSDHKGGVILMAITLCSSVCYNVASKSLSLDIEGSKKMNAISTLISSVILLPWFLLVTYTDEVISVSWSSILLPLIFVSLSVVVIDYYVEAICLTKLESTKTIQISSCVVLVGAVVIASLWDHPYVANVYSNINANVESMLVQHEHQLSIGVILSVIFFAYALYILTKPSKRSRGSLVGYWAGGPLYSYAGDALHRTSHSFFIIAKNVLHKILEESDSRKIFYYLCVNLSFTFVELAYGVWTNSLGLISDGFHMFFDCSALVMGLYAAVMSHWKATRIFSFGYDRVEILSGFINGLFLMVIAFFVFIAALSRLLDPPDIKTDKLLFVSVAGFCVNLVGIVAFRHTHSHGGTPCHSSSSPGSHPHHQERPHSHSHSSHGHSHGGHSHSHGGHSHSECSSESPSSHTVHNTNMEGVFLHILADTLGSVGVIISTILIQTFGWRIADPLCSVFISLLIFVSVLPLVKETAKILILKTPDESMRNLASVLQKLNTMDEVVSYSDERFWRHSASVLCGTIHIQVKPDVAEQKIVHKITAMFKDIGFNNLCIQIEKPAFYQHLAGLGINNEKTRMIMKNYAFK</sequence>
<evidence type="ECO:0000256" key="3">
    <source>
        <dbReference type="ARBA" id="ARBA00004557"/>
    </source>
</evidence>
<keyword evidence="15 22" id="KW-0472">Membrane</keyword>
<dbReference type="eggNOG" id="KOG1484">
    <property type="taxonomic scope" value="Eukaryota"/>
</dbReference>
<dbReference type="Proteomes" id="UP000015101">
    <property type="component" value="Unassembled WGS sequence"/>
</dbReference>
<feature type="transmembrane region" description="Helical" evidence="22">
    <location>
        <begin position="530"/>
        <end position="548"/>
    </location>
</feature>
<evidence type="ECO:0000256" key="14">
    <source>
        <dbReference type="ARBA" id="ARBA00023065"/>
    </source>
</evidence>
<dbReference type="PANTHER" id="PTHR45755">
    <property type="match status" value="1"/>
</dbReference>
<keyword evidence="26" id="KW-1185">Reference proteome</keyword>
<evidence type="ECO:0000256" key="15">
    <source>
        <dbReference type="ARBA" id="ARBA00023136"/>
    </source>
</evidence>
<dbReference type="GO" id="GO:0015297">
    <property type="term" value="F:antiporter activity"/>
    <property type="evidence" value="ECO:0007669"/>
    <property type="project" value="UniProtKB-KW"/>
</dbReference>
<evidence type="ECO:0000256" key="8">
    <source>
        <dbReference type="ARBA" id="ARBA00022692"/>
    </source>
</evidence>
<feature type="compositionally biased region" description="Basic residues" evidence="21">
    <location>
        <begin position="577"/>
        <end position="597"/>
    </location>
</feature>
<dbReference type="AlphaFoldDB" id="T1G9M7"/>
<dbReference type="InterPro" id="IPR002524">
    <property type="entry name" value="Cation_efflux"/>
</dbReference>
<feature type="transmembrane region" description="Helical" evidence="22">
    <location>
        <begin position="620"/>
        <end position="642"/>
    </location>
</feature>
<dbReference type="RefSeq" id="XP_009014302.1">
    <property type="nucleotide sequence ID" value="XM_009016054.1"/>
</dbReference>
<dbReference type="GO" id="GO:0031410">
    <property type="term" value="C:cytoplasmic vesicle"/>
    <property type="evidence" value="ECO:0000318"/>
    <property type="project" value="GO_Central"/>
</dbReference>
<feature type="transmembrane region" description="Helical" evidence="22">
    <location>
        <begin position="214"/>
        <end position="234"/>
    </location>
</feature>
<dbReference type="NCBIfam" id="TIGR01297">
    <property type="entry name" value="CDF"/>
    <property type="match status" value="1"/>
</dbReference>
<evidence type="ECO:0000256" key="20">
    <source>
        <dbReference type="ARBA" id="ARBA00048349"/>
    </source>
</evidence>
<keyword evidence="9" id="KW-0479">Metal-binding</keyword>
<dbReference type="GO" id="GO:0005794">
    <property type="term" value="C:Golgi apparatus"/>
    <property type="evidence" value="ECO:0000318"/>
    <property type="project" value="GO_Central"/>
</dbReference>
<keyword evidence="13" id="KW-0333">Golgi apparatus</keyword>
<dbReference type="GO" id="GO:0046872">
    <property type="term" value="F:metal ion binding"/>
    <property type="evidence" value="ECO:0007669"/>
    <property type="project" value="UniProtKB-KW"/>
</dbReference>
<dbReference type="PANTHER" id="PTHR45755:SF1">
    <property type="entry name" value="PROTON-COUPLED ZINC ANTIPORTER SLC30A5"/>
    <property type="match status" value="1"/>
</dbReference>
<evidence type="ECO:0000313" key="24">
    <source>
        <dbReference type="EMBL" id="ESO07691.1"/>
    </source>
</evidence>
<dbReference type="OMA" id="NHLFYHF"/>
<dbReference type="GeneID" id="20217773"/>
<evidence type="ECO:0000256" key="12">
    <source>
        <dbReference type="ARBA" id="ARBA00022989"/>
    </source>
</evidence>
<keyword evidence="10" id="KW-0862">Zinc</keyword>
<evidence type="ECO:0000313" key="25">
    <source>
        <dbReference type="EnsemblMetazoa" id="HelroP98434"/>
    </source>
</evidence>
<feature type="transmembrane region" description="Helical" evidence="22">
    <location>
        <begin position="277"/>
        <end position="295"/>
    </location>
</feature>
<feature type="transmembrane region" description="Helical" evidence="22">
    <location>
        <begin position="648"/>
        <end position="669"/>
    </location>
</feature>
<evidence type="ECO:0000256" key="18">
    <source>
        <dbReference type="ARBA" id="ARBA00042038"/>
    </source>
</evidence>
<organism evidence="25 26">
    <name type="scientific">Helobdella robusta</name>
    <name type="common">Californian leech</name>
    <dbReference type="NCBI Taxonomy" id="6412"/>
    <lineage>
        <taxon>Eukaryota</taxon>
        <taxon>Metazoa</taxon>
        <taxon>Spiralia</taxon>
        <taxon>Lophotrochozoa</taxon>
        <taxon>Annelida</taxon>
        <taxon>Clitellata</taxon>
        <taxon>Hirudinea</taxon>
        <taxon>Rhynchobdellida</taxon>
        <taxon>Glossiphoniidae</taxon>
        <taxon>Helobdella</taxon>
    </lineage>
</organism>
<feature type="compositionally biased region" description="Low complexity" evidence="21">
    <location>
        <begin position="557"/>
        <end position="567"/>
    </location>
</feature>
<dbReference type="GO" id="GO:0005385">
    <property type="term" value="F:zinc ion transmembrane transporter activity"/>
    <property type="evidence" value="ECO:0000318"/>
    <property type="project" value="GO_Central"/>
</dbReference>
<keyword evidence="14" id="KW-0406">Ion transport</keyword>
<dbReference type="KEGG" id="hro:HELRODRAFT_98434"/>
<evidence type="ECO:0000256" key="5">
    <source>
        <dbReference type="ARBA" id="ARBA00008873"/>
    </source>
</evidence>
<evidence type="ECO:0000256" key="1">
    <source>
        <dbReference type="ARBA" id="ARBA00004166"/>
    </source>
</evidence>
<comment type="subunit">
    <text evidence="16">Heterodimer with SLC30A6/ZNT6; form a functional zinc ion transmembrane transporter.</text>
</comment>
<dbReference type="EMBL" id="KB096183">
    <property type="protein sequence ID" value="ESO07691.1"/>
    <property type="molecule type" value="Genomic_DNA"/>
</dbReference>